<dbReference type="InterPro" id="IPR029061">
    <property type="entry name" value="THDP-binding"/>
</dbReference>
<keyword evidence="9" id="KW-0786">Thiamine pyrophosphate</keyword>
<organism evidence="12 13">
    <name type="scientific">candidate division WWE3 bacterium GW2011_GWC2_41_23</name>
    <dbReference type="NCBI Taxonomy" id="1619123"/>
    <lineage>
        <taxon>Bacteria</taxon>
        <taxon>Katanobacteria</taxon>
    </lineage>
</organism>
<dbReference type="Gene3D" id="3.40.50.970">
    <property type="match status" value="1"/>
</dbReference>
<name>A0A0G0VU21_UNCKA</name>
<keyword evidence="4" id="KW-0479">Metal-binding</keyword>
<dbReference type="InterPro" id="IPR011896">
    <property type="entry name" value="OFOB"/>
</dbReference>
<evidence type="ECO:0000259" key="11">
    <source>
        <dbReference type="Pfam" id="PF12367"/>
    </source>
</evidence>
<reference evidence="12 13" key="1">
    <citation type="journal article" date="2015" name="Nature">
        <title>rRNA introns, odd ribosomes, and small enigmatic genomes across a large radiation of phyla.</title>
        <authorList>
            <person name="Brown C.T."/>
            <person name="Hug L.A."/>
            <person name="Thomas B.C."/>
            <person name="Sharon I."/>
            <person name="Castelle C.J."/>
            <person name="Singh A."/>
            <person name="Wilkins M.J."/>
            <person name="Williams K.H."/>
            <person name="Banfield J.F."/>
        </authorList>
    </citation>
    <scope>NUCLEOTIDE SEQUENCE [LARGE SCALE GENOMIC DNA]</scope>
</reference>
<dbReference type="GO" id="GO:0045333">
    <property type="term" value="P:cellular respiration"/>
    <property type="evidence" value="ECO:0007669"/>
    <property type="project" value="UniProtKB-ARBA"/>
</dbReference>
<evidence type="ECO:0000256" key="2">
    <source>
        <dbReference type="ARBA" id="ARBA00001964"/>
    </source>
</evidence>
<gene>
    <name evidence="12" type="ORF">UU55_C0005G0080</name>
</gene>
<comment type="cofactor">
    <cofactor evidence="3">
        <name>[4Fe-4S] cluster</name>
        <dbReference type="ChEBI" id="CHEBI:49883"/>
    </cofactor>
</comment>
<sequence>MTKMTDLQTPHSPNWCPGCGDLNIWSSFKNAAVQEGWDSSNTAIIAGIGCHGHIVNFVKINSFEGLHGRALPVATGIKMVNNRLNVFVFTGDGDCFGEGGNHFIHTCRRNHDLTVLIHDNSLYSLTTGQTSPLTAHGFKTKSTPQGNPDEPFNPLALAIISGATFVARAYAGDMAKLTEIIVEANKHKGLSVIDILQPCVTFNKVCTHAFYRENIYYLEEGYNPSDKQKALERASEFGEKKIPLGIFYKSDRPSYEENISQIKEKPLIEIPVDRATAGELFKKYT</sequence>
<keyword evidence="5" id="KW-0460">Magnesium</keyword>
<evidence type="ECO:0000256" key="9">
    <source>
        <dbReference type="ARBA" id="ARBA00023052"/>
    </source>
</evidence>
<comment type="cofactor">
    <cofactor evidence="1">
        <name>Mg(2+)</name>
        <dbReference type="ChEBI" id="CHEBI:18420"/>
    </cofactor>
</comment>
<evidence type="ECO:0000313" key="13">
    <source>
        <dbReference type="Proteomes" id="UP000033947"/>
    </source>
</evidence>
<comment type="caution">
    <text evidence="12">The sequence shown here is derived from an EMBL/GenBank/DDBJ whole genome shotgun (WGS) entry which is preliminary data.</text>
</comment>
<dbReference type="PANTHER" id="PTHR48084:SF4">
    <property type="entry name" value="2-OXOGLUTARATE OXIDOREDUCTASE SUBUNIT KORB"/>
    <property type="match status" value="1"/>
</dbReference>
<dbReference type="GO" id="GO:0051536">
    <property type="term" value="F:iron-sulfur cluster binding"/>
    <property type="evidence" value="ECO:0007669"/>
    <property type="project" value="UniProtKB-KW"/>
</dbReference>
<dbReference type="InterPro" id="IPR051457">
    <property type="entry name" value="2-oxoacid:Fd_oxidoreductase"/>
</dbReference>
<dbReference type="AlphaFoldDB" id="A0A0G0VU21"/>
<keyword evidence="7" id="KW-0408">Iron</keyword>
<keyword evidence="6" id="KW-0560">Oxidoreductase</keyword>
<dbReference type="SUPFAM" id="SSF52518">
    <property type="entry name" value="Thiamin diphosphate-binding fold (THDP-binding)"/>
    <property type="match status" value="1"/>
</dbReference>
<evidence type="ECO:0000256" key="7">
    <source>
        <dbReference type="ARBA" id="ARBA00023004"/>
    </source>
</evidence>
<comment type="cofactor">
    <cofactor evidence="2">
        <name>thiamine diphosphate</name>
        <dbReference type="ChEBI" id="CHEBI:58937"/>
    </cofactor>
</comment>
<dbReference type="GO" id="GO:0046872">
    <property type="term" value="F:metal ion binding"/>
    <property type="evidence" value="ECO:0007669"/>
    <property type="project" value="UniProtKB-KW"/>
</dbReference>
<accession>A0A0G0VU21</accession>
<evidence type="ECO:0000259" key="10">
    <source>
        <dbReference type="Pfam" id="PF02775"/>
    </source>
</evidence>
<dbReference type="InterPro" id="IPR032686">
    <property type="entry name" value="PFO_beta_C"/>
</dbReference>
<evidence type="ECO:0000313" key="12">
    <source>
        <dbReference type="EMBL" id="KKS03172.1"/>
    </source>
</evidence>
<feature type="domain" description="Thiamine pyrophosphate enzyme TPP-binding" evidence="10">
    <location>
        <begin position="48"/>
        <end position="195"/>
    </location>
</feature>
<dbReference type="EMBL" id="LCBB01000005">
    <property type="protein sequence ID" value="KKS03172.1"/>
    <property type="molecule type" value="Genomic_DNA"/>
</dbReference>
<proteinExistence type="predicted"/>
<evidence type="ECO:0000256" key="4">
    <source>
        <dbReference type="ARBA" id="ARBA00022723"/>
    </source>
</evidence>
<feature type="domain" description="Pyruvate ferredoxin oxidoreductase beta subunit C-terminal" evidence="11">
    <location>
        <begin position="199"/>
        <end position="264"/>
    </location>
</feature>
<dbReference type="GO" id="GO:0016625">
    <property type="term" value="F:oxidoreductase activity, acting on the aldehyde or oxo group of donors, iron-sulfur protein as acceptor"/>
    <property type="evidence" value="ECO:0007669"/>
    <property type="project" value="UniProtKB-ARBA"/>
</dbReference>
<evidence type="ECO:0000256" key="1">
    <source>
        <dbReference type="ARBA" id="ARBA00001946"/>
    </source>
</evidence>
<dbReference type="InterPro" id="IPR011766">
    <property type="entry name" value="TPP_enzyme_TPP-bd"/>
</dbReference>
<evidence type="ECO:0000256" key="8">
    <source>
        <dbReference type="ARBA" id="ARBA00023014"/>
    </source>
</evidence>
<dbReference type="Proteomes" id="UP000033947">
    <property type="component" value="Unassembled WGS sequence"/>
</dbReference>
<dbReference type="PANTHER" id="PTHR48084">
    <property type="entry name" value="2-OXOGLUTARATE OXIDOREDUCTASE SUBUNIT KORB-RELATED"/>
    <property type="match status" value="1"/>
</dbReference>
<evidence type="ECO:0000256" key="6">
    <source>
        <dbReference type="ARBA" id="ARBA00023002"/>
    </source>
</evidence>
<evidence type="ECO:0000256" key="5">
    <source>
        <dbReference type="ARBA" id="ARBA00022842"/>
    </source>
</evidence>
<evidence type="ECO:0000256" key="3">
    <source>
        <dbReference type="ARBA" id="ARBA00001966"/>
    </source>
</evidence>
<dbReference type="Pfam" id="PF02775">
    <property type="entry name" value="TPP_enzyme_C"/>
    <property type="match status" value="1"/>
</dbReference>
<dbReference type="Pfam" id="PF12367">
    <property type="entry name" value="PFO_beta_C"/>
    <property type="match status" value="1"/>
</dbReference>
<dbReference type="CDD" id="cd03375">
    <property type="entry name" value="TPP_OGFOR"/>
    <property type="match status" value="1"/>
</dbReference>
<keyword evidence="8" id="KW-0411">Iron-sulfur</keyword>
<protein>
    <submittedName>
        <fullName evidence="12">2-oxoacid ferredoxin oxidoreductase, subunit beta</fullName>
    </submittedName>
</protein>
<dbReference type="NCBIfam" id="TIGR02177">
    <property type="entry name" value="PorB_KorB"/>
    <property type="match status" value="1"/>
</dbReference>
<dbReference type="GO" id="GO:0030976">
    <property type="term" value="F:thiamine pyrophosphate binding"/>
    <property type="evidence" value="ECO:0007669"/>
    <property type="project" value="InterPro"/>
</dbReference>
<dbReference type="PATRIC" id="fig|1619123.3.peg.467"/>